<feature type="domain" description="KA1" evidence="2">
    <location>
        <begin position="168"/>
        <end position="217"/>
    </location>
</feature>
<dbReference type="PROSITE" id="PS50032">
    <property type="entry name" value="KA1"/>
    <property type="match status" value="1"/>
</dbReference>
<sequence>MMSHTIHTDTTHHQDMQNNGKNTIATKKREAHASRQASPSEDRKMRPYFAVGEGIPDVSRNTLEMPSLTRSVFSSTMPLREQTDILSSSSKPVFRSLPDFARSASDDMFSSYINDVIVTPRPLPEVFEETTSFECDRPATEIYWALEAALSQYDTEAKPAKGKFKGRGVILGEEVCFQVHIFAKPQYKGHVVEFQRRSGDSCSFWHMFANVMNALSVDLADAAAFVKKNLESPTPVSTGLWSAESSLDELAKSLALTMVKDRKDESNFKTTIVSH</sequence>
<dbReference type="InterPro" id="IPR001772">
    <property type="entry name" value="KA1_dom"/>
</dbReference>
<protein>
    <recommendedName>
        <fullName evidence="2">KA1 domain-containing protein</fullName>
    </recommendedName>
</protein>
<name>A0A7S3ZFT8_9EUKA</name>
<feature type="compositionally biased region" description="Polar residues" evidence="1">
    <location>
        <begin position="16"/>
        <end position="25"/>
    </location>
</feature>
<accession>A0A7S3ZFT8</accession>
<dbReference type="AlphaFoldDB" id="A0A7S3ZFT8"/>
<reference evidence="3" key="1">
    <citation type="submission" date="2021-01" db="EMBL/GenBank/DDBJ databases">
        <authorList>
            <person name="Corre E."/>
            <person name="Pelletier E."/>
            <person name="Niang G."/>
            <person name="Scheremetjew M."/>
            <person name="Finn R."/>
            <person name="Kale V."/>
            <person name="Holt S."/>
            <person name="Cochrane G."/>
            <person name="Meng A."/>
            <person name="Brown T."/>
            <person name="Cohen L."/>
        </authorList>
    </citation>
    <scope>NUCLEOTIDE SEQUENCE</scope>
    <source>
        <strain evidence="3">CCCM811</strain>
    </source>
</reference>
<dbReference type="EMBL" id="HBIV01048477">
    <property type="protein sequence ID" value="CAE0681893.1"/>
    <property type="molecule type" value="Transcribed_RNA"/>
</dbReference>
<proteinExistence type="predicted"/>
<evidence type="ECO:0000256" key="1">
    <source>
        <dbReference type="SAM" id="MobiDB-lite"/>
    </source>
</evidence>
<organism evidence="3">
    <name type="scientific">Lotharella globosa</name>
    <dbReference type="NCBI Taxonomy" id="91324"/>
    <lineage>
        <taxon>Eukaryota</taxon>
        <taxon>Sar</taxon>
        <taxon>Rhizaria</taxon>
        <taxon>Cercozoa</taxon>
        <taxon>Chlorarachniophyceae</taxon>
        <taxon>Lotharella</taxon>
    </lineage>
</organism>
<feature type="region of interest" description="Disordered" evidence="1">
    <location>
        <begin position="1"/>
        <end position="44"/>
    </location>
</feature>
<evidence type="ECO:0000259" key="2">
    <source>
        <dbReference type="PROSITE" id="PS50032"/>
    </source>
</evidence>
<evidence type="ECO:0000313" key="3">
    <source>
        <dbReference type="EMBL" id="CAE0681893.1"/>
    </source>
</evidence>
<gene>
    <name evidence="3" type="ORF">LGLO00237_LOCUS33681</name>
</gene>
<feature type="compositionally biased region" description="Basic and acidic residues" evidence="1">
    <location>
        <begin position="1"/>
        <end position="15"/>
    </location>
</feature>